<dbReference type="EMBL" id="SMYL01000009">
    <property type="protein sequence ID" value="TDK63604.1"/>
    <property type="molecule type" value="Genomic_DNA"/>
</dbReference>
<name>A0A4R5VWG7_9BURK</name>
<proteinExistence type="predicted"/>
<keyword evidence="2" id="KW-1185">Reference proteome</keyword>
<gene>
    <name evidence="1" type="ORF">E2I14_15010</name>
</gene>
<evidence type="ECO:0000313" key="2">
    <source>
        <dbReference type="Proteomes" id="UP000294829"/>
    </source>
</evidence>
<organism evidence="1 2">
    <name type="scientific">Sapientia aquatica</name>
    <dbReference type="NCBI Taxonomy" id="1549640"/>
    <lineage>
        <taxon>Bacteria</taxon>
        <taxon>Pseudomonadati</taxon>
        <taxon>Pseudomonadota</taxon>
        <taxon>Betaproteobacteria</taxon>
        <taxon>Burkholderiales</taxon>
        <taxon>Oxalobacteraceae</taxon>
        <taxon>Sapientia</taxon>
    </lineage>
</organism>
<dbReference type="Proteomes" id="UP000294829">
    <property type="component" value="Unassembled WGS sequence"/>
</dbReference>
<reference evidence="1 2" key="1">
    <citation type="submission" date="2019-03" db="EMBL/GenBank/DDBJ databases">
        <title>Sapientia aquatica gen. nov., sp. nov., isolated from a crater lake.</title>
        <authorList>
            <person name="Felfoldi T."/>
            <person name="Szabo A."/>
            <person name="Toth E."/>
            <person name="Schumann P."/>
            <person name="Keki Z."/>
            <person name="Marialigeti K."/>
            <person name="Mathe I."/>
        </authorList>
    </citation>
    <scope>NUCLEOTIDE SEQUENCE [LARGE SCALE GENOMIC DNA]</scope>
    <source>
        <strain evidence="1 2">SA-152</strain>
    </source>
</reference>
<comment type="caution">
    <text evidence="1">The sequence shown here is derived from an EMBL/GenBank/DDBJ whole genome shotgun (WGS) entry which is preliminary data.</text>
</comment>
<evidence type="ECO:0000313" key="1">
    <source>
        <dbReference type="EMBL" id="TDK63604.1"/>
    </source>
</evidence>
<dbReference type="AlphaFoldDB" id="A0A4R5VWG7"/>
<dbReference type="OrthoDB" id="8704182at2"/>
<sequence length="73" mass="8298">MSGTSNAFSFNHAPINNSFLVRIGQREVSVCRDFRKRFYPTNPIIECRAGVSPGHVEILLMRSWLIVFSRAQA</sequence>
<accession>A0A4R5VWG7</accession>
<protein>
    <submittedName>
        <fullName evidence="1">Uncharacterized protein</fullName>
    </submittedName>
</protein>